<evidence type="ECO:0000313" key="5">
    <source>
        <dbReference type="EMBL" id="KAF9516086.1"/>
    </source>
</evidence>
<name>A0A9P6B1S5_9AGAM</name>
<dbReference type="EMBL" id="MU128944">
    <property type="protein sequence ID" value="KAF9516086.1"/>
    <property type="molecule type" value="Genomic_DNA"/>
</dbReference>
<keyword evidence="4" id="KW-0732">Signal</keyword>
<dbReference type="GO" id="GO:0004029">
    <property type="term" value="F:aldehyde dehydrogenase (NAD+) activity"/>
    <property type="evidence" value="ECO:0007669"/>
    <property type="project" value="InterPro"/>
</dbReference>
<feature type="chain" id="PRO_5040226128" evidence="4">
    <location>
        <begin position="18"/>
        <end position="273"/>
    </location>
</feature>
<keyword evidence="3" id="KW-0520">NAD</keyword>
<dbReference type="AlphaFoldDB" id="A0A9P6B1S5"/>
<dbReference type="InterPro" id="IPR044638">
    <property type="entry name" value="ALDH7A1-like"/>
</dbReference>
<comment type="caution">
    <text evidence="5">The sequence shown here is derived from an EMBL/GenBank/DDBJ whole genome shotgun (WGS) entry which is preliminary data.</text>
</comment>
<dbReference type="PANTHER" id="PTHR43521:SF1">
    <property type="entry name" value="ALPHA-AMINOADIPIC SEMIALDEHYDE DEHYDROGENASE"/>
    <property type="match status" value="1"/>
</dbReference>
<evidence type="ECO:0000256" key="3">
    <source>
        <dbReference type="ARBA" id="ARBA00023027"/>
    </source>
</evidence>
<accession>A0A9P6B1S5</accession>
<evidence type="ECO:0000313" key="6">
    <source>
        <dbReference type="Proteomes" id="UP000886523"/>
    </source>
</evidence>
<keyword evidence="2" id="KW-0560">Oxidoreductase</keyword>
<feature type="signal peptide" evidence="4">
    <location>
        <begin position="1"/>
        <end position="17"/>
    </location>
</feature>
<evidence type="ECO:0000256" key="1">
    <source>
        <dbReference type="ARBA" id="ARBA00009986"/>
    </source>
</evidence>
<reference evidence="5" key="1">
    <citation type="journal article" date="2020" name="Nat. Commun.">
        <title>Large-scale genome sequencing of mycorrhizal fungi provides insights into the early evolution of symbiotic traits.</title>
        <authorList>
            <person name="Miyauchi S."/>
            <person name="Kiss E."/>
            <person name="Kuo A."/>
            <person name="Drula E."/>
            <person name="Kohler A."/>
            <person name="Sanchez-Garcia M."/>
            <person name="Morin E."/>
            <person name="Andreopoulos B."/>
            <person name="Barry K.W."/>
            <person name="Bonito G."/>
            <person name="Buee M."/>
            <person name="Carver A."/>
            <person name="Chen C."/>
            <person name="Cichocki N."/>
            <person name="Clum A."/>
            <person name="Culley D."/>
            <person name="Crous P.W."/>
            <person name="Fauchery L."/>
            <person name="Girlanda M."/>
            <person name="Hayes R.D."/>
            <person name="Keri Z."/>
            <person name="LaButti K."/>
            <person name="Lipzen A."/>
            <person name="Lombard V."/>
            <person name="Magnuson J."/>
            <person name="Maillard F."/>
            <person name="Murat C."/>
            <person name="Nolan M."/>
            <person name="Ohm R.A."/>
            <person name="Pangilinan J."/>
            <person name="Pereira M.F."/>
            <person name="Perotto S."/>
            <person name="Peter M."/>
            <person name="Pfister S."/>
            <person name="Riley R."/>
            <person name="Sitrit Y."/>
            <person name="Stielow J.B."/>
            <person name="Szollosi G."/>
            <person name="Zifcakova L."/>
            <person name="Stursova M."/>
            <person name="Spatafora J.W."/>
            <person name="Tedersoo L."/>
            <person name="Vaario L.M."/>
            <person name="Yamada A."/>
            <person name="Yan M."/>
            <person name="Wang P."/>
            <person name="Xu J."/>
            <person name="Bruns T."/>
            <person name="Baldrian P."/>
            <person name="Vilgalys R."/>
            <person name="Dunand C."/>
            <person name="Henrissat B."/>
            <person name="Grigoriev I.V."/>
            <person name="Hibbett D."/>
            <person name="Nagy L.G."/>
            <person name="Martin F.M."/>
        </authorList>
    </citation>
    <scope>NUCLEOTIDE SEQUENCE</scope>
    <source>
        <strain evidence="5">UP504</strain>
    </source>
</reference>
<gene>
    <name evidence="5" type="ORF">BS47DRAFT_1484230</name>
</gene>
<keyword evidence="6" id="KW-1185">Reference proteome</keyword>
<sequence>MSLASSLRLLFLRLSTADSAVRRHAAFITCIPPFNCSAIPSSNFKQALRHDLYWGPLDSSISLDRYHSLLLCSSIWTREYIREDWGGTIFVCGGTPYIHPSSSSKMETLCFPYCIHTIQERYSGRTPQQAETIEEYERRDFAPVLKVAVFDELEELSPNNAVPQGLSSVSGLMIVRHLGKWIGPEGSDTGIVNFNVGTRARDRGCVGGNKSTVMVVSPGGDCVETITSGSRARSYSREAPLSQGVTFRRRLINSSNSPNVWRVVFGDDLPDFL</sequence>
<evidence type="ECO:0000256" key="2">
    <source>
        <dbReference type="ARBA" id="ARBA00023002"/>
    </source>
</evidence>
<dbReference type="PANTHER" id="PTHR43521">
    <property type="entry name" value="ALPHA-AMINOADIPIC SEMIALDEHYDE DEHYDROGENASE"/>
    <property type="match status" value="1"/>
</dbReference>
<protein>
    <submittedName>
        <fullName evidence="5">Uncharacterized protein</fullName>
    </submittedName>
</protein>
<organism evidence="5 6">
    <name type="scientific">Hydnum rufescens UP504</name>
    <dbReference type="NCBI Taxonomy" id="1448309"/>
    <lineage>
        <taxon>Eukaryota</taxon>
        <taxon>Fungi</taxon>
        <taxon>Dikarya</taxon>
        <taxon>Basidiomycota</taxon>
        <taxon>Agaricomycotina</taxon>
        <taxon>Agaricomycetes</taxon>
        <taxon>Cantharellales</taxon>
        <taxon>Hydnaceae</taxon>
        <taxon>Hydnum</taxon>
    </lineage>
</organism>
<comment type="similarity">
    <text evidence="1">Belongs to the aldehyde dehydrogenase family.</text>
</comment>
<proteinExistence type="inferred from homology"/>
<dbReference type="OrthoDB" id="310895at2759"/>
<evidence type="ECO:0000256" key="4">
    <source>
        <dbReference type="SAM" id="SignalP"/>
    </source>
</evidence>
<dbReference type="Proteomes" id="UP000886523">
    <property type="component" value="Unassembled WGS sequence"/>
</dbReference>